<comment type="caution">
    <text evidence="2">The sequence shown here is derived from an EMBL/GenBank/DDBJ whole genome shotgun (WGS) entry which is preliminary data.</text>
</comment>
<dbReference type="GO" id="GO:0005815">
    <property type="term" value="C:microtubule organizing center"/>
    <property type="evidence" value="ECO:0007669"/>
    <property type="project" value="TreeGrafter"/>
</dbReference>
<dbReference type="GO" id="GO:1990811">
    <property type="term" value="C:MWP complex"/>
    <property type="evidence" value="ECO:0007669"/>
    <property type="project" value="TreeGrafter"/>
</dbReference>
<proteinExistence type="predicted"/>
<dbReference type="GO" id="GO:1990810">
    <property type="term" value="P:microtubule anchoring at mitotic spindle pole body"/>
    <property type="evidence" value="ECO:0007669"/>
    <property type="project" value="TreeGrafter"/>
</dbReference>
<dbReference type="AlphaFoldDB" id="A0A162JK29"/>
<keyword evidence="3" id="KW-1185">Reference proteome</keyword>
<reference evidence="2 3" key="1">
    <citation type="journal article" date="2016" name="Genome Biol. Evol.">
        <title>Divergent and convergent evolution of fungal pathogenicity.</title>
        <authorList>
            <person name="Shang Y."/>
            <person name="Xiao G."/>
            <person name="Zheng P."/>
            <person name="Cen K."/>
            <person name="Zhan S."/>
            <person name="Wang C."/>
        </authorList>
    </citation>
    <scope>NUCLEOTIDE SEQUENCE [LARGE SCALE GENOMIC DNA]</scope>
    <source>
        <strain evidence="2 3">RCEF 4871</strain>
    </source>
</reference>
<dbReference type="InterPro" id="IPR052778">
    <property type="entry name" value="Centrosome-WD_assoc"/>
</dbReference>
<dbReference type="Gene3D" id="2.130.10.10">
    <property type="entry name" value="YVTN repeat-like/Quinoprotein amine dehydrogenase"/>
    <property type="match status" value="1"/>
</dbReference>
<evidence type="ECO:0000313" key="2">
    <source>
        <dbReference type="EMBL" id="OAA43143.1"/>
    </source>
</evidence>
<dbReference type="OrthoDB" id="308690at2759"/>
<dbReference type="STRING" id="1081105.A0A162JK29"/>
<dbReference type="EMBL" id="AZHC01000012">
    <property type="protein sequence ID" value="OAA43143.1"/>
    <property type="molecule type" value="Genomic_DNA"/>
</dbReference>
<name>A0A162JK29_METRR</name>
<organism evidence="2 3">
    <name type="scientific">Metarhizium rileyi (strain RCEF 4871)</name>
    <name type="common">Nomuraea rileyi</name>
    <dbReference type="NCBI Taxonomy" id="1649241"/>
    <lineage>
        <taxon>Eukaryota</taxon>
        <taxon>Fungi</taxon>
        <taxon>Dikarya</taxon>
        <taxon>Ascomycota</taxon>
        <taxon>Pezizomycotina</taxon>
        <taxon>Sordariomycetes</taxon>
        <taxon>Hypocreomycetidae</taxon>
        <taxon>Hypocreales</taxon>
        <taxon>Clavicipitaceae</taxon>
        <taxon>Metarhizium</taxon>
    </lineage>
</organism>
<dbReference type="PANTHER" id="PTHR16220:SF0">
    <property type="entry name" value="WD REPEAT-CONTAINING PROTEIN WRAP73"/>
    <property type="match status" value="1"/>
</dbReference>
<dbReference type="Proteomes" id="UP000243498">
    <property type="component" value="Unassembled WGS sequence"/>
</dbReference>
<evidence type="ECO:0000256" key="1">
    <source>
        <dbReference type="SAM" id="MobiDB-lite"/>
    </source>
</evidence>
<dbReference type="InterPro" id="IPR015943">
    <property type="entry name" value="WD40/YVTN_repeat-like_dom_sf"/>
</dbReference>
<dbReference type="OMA" id="CWHLNGD"/>
<feature type="region of interest" description="Disordered" evidence="1">
    <location>
        <begin position="495"/>
        <end position="515"/>
    </location>
</feature>
<dbReference type="PANTHER" id="PTHR16220">
    <property type="entry name" value="WD REPEAT PROTEIN 8-RELATED"/>
    <property type="match status" value="1"/>
</dbReference>
<gene>
    <name evidence="2" type="ORF">NOR_04510</name>
</gene>
<sequence>MQVSPLPPMHHSRPFKSSPLCKPSPNGRLLAVLNPSTITVRSTETLQTVHVVKLSPEFTGPISNLTWAPSSSRLLVSVGEDIQVFAACDSSFHATIHSPAAPVGGKLPMVRFGTRDSEVLACAPFGMKFSIFDTTTSKVVEISNPKFYHPTSASRSFSLRPDTGHLLMLTRVCGKDMVSIHHPLTRQVTRSWYPDTIDAQGIQWTPDGQWIVLWESPAQGSQLLVYTGDGQHFRTLDTCSLRPDSATDLESDTQSGIKSCQLSSNAELCVTGDHGRGVSVLQVGMWRSVMRLLHPSVISPRETLQVWQEQVSGGVDGRNHHAFSRATQAVSPPNFADSIKQPTDVRWGCSLVAFDASSTLLATRLDDCPCTLWIWDLAAAELRAALIFHSPVTFTWHPSIRETLLISGQEEKEQCMSYVWDPLSHGPTPLHAERFLPTSNPPSPSKTRVTWLNHDTETLELLLSNSHHFVLLRLGGADHEASPWEAAVGGAELDGSSLATSSGRDGAESPGSAGPIVIAEDVSKLDDTFSFRYT</sequence>
<accession>A0A162JK29</accession>
<protein>
    <submittedName>
        <fullName evidence="2">WD40 domain-containing protein</fullName>
    </submittedName>
</protein>
<dbReference type="SUPFAM" id="SSF50960">
    <property type="entry name" value="TolB, C-terminal domain"/>
    <property type="match status" value="1"/>
</dbReference>
<evidence type="ECO:0000313" key="3">
    <source>
        <dbReference type="Proteomes" id="UP000243498"/>
    </source>
</evidence>